<proteinExistence type="predicted"/>
<keyword evidence="2" id="KW-1185">Reference proteome</keyword>
<accession>A0ABV2LNU4</accession>
<organism evidence="1 2">
    <name type="scientific">Fictibacillus halophilus</name>
    <dbReference type="NCBI Taxonomy" id="1610490"/>
    <lineage>
        <taxon>Bacteria</taxon>
        <taxon>Bacillati</taxon>
        <taxon>Bacillota</taxon>
        <taxon>Bacilli</taxon>
        <taxon>Bacillales</taxon>
        <taxon>Fictibacillaceae</taxon>
        <taxon>Fictibacillus</taxon>
    </lineage>
</organism>
<dbReference type="EMBL" id="JBEPMP010000004">
    <property type="protein sequence ID" value="MET3730244.1"/>
    <property type="molecule type" value="Genomic_DNA"/>
</dbReference>
<protein>
    <submittedName>
        <fullName evidence="1">Uncharacterized protein</fullName>
    </submittedName>
</protein>
<evidence type="ECO:0000313" key="2">
    <source>
        <dbReference type="Proteomes" id="UP001549097"/>
    </source>
</evidence>
<name>A0ABV2LNU4_9BACL</name>
<comment type="caution">
    <text evidence="1">The sequence shown here is derived from an EMBL/GenBank/DDBJ whole genome shotgun (WGS) entry which is preliminary data.</text>
</comment>
<reference evidence="1 2" key="1">
    <citation type="submission" date="2024-06" db="EMBL/GenBank/DDBJ databases">
        <title>Genomic Encyclopedia of Type Strains, Phase IV (KMG-IV): sequencing the most valuable type-strain genomes for metagenomic binning, comparative biology and taxonomic classification.</title>
        <authorList>
            <person name="Goeker M."/>
        </authorList>
    </citation>
    <scope>NUCLEOTIDE SEQUENCE [LARGE SCALE GENOMIC DNA]</scope>
    <source>
        <strain evidence="1 2">DSM 100124</strain>
    </source>
</reference>
<sequence length="235" mass="27664">MITIKSLPDHILNIAKGFQENNKQIHVFPSLLDIEGDRYFYFKFSPKRGQLLVREDGAVLTINQVKKAFVYGLVYNTSFENITKFGLEWVESGTLQRYQKLCRILTKLSSTIHQQAPQEVIKSLTNFKECADEIIKEQKNIEFVVGKSFELALKTNDLELVTMDDCIQMRKYNESMVRSAFRQNEVQLETEEDRARVFKYIWNKKFSYNLKLIPTLFLLFPYKNHMRTSQTFCTI</sequence>
<gene>
    <name evidence="1" type="ORF">ABID52_003885</name>
</gene>
<dbReference type="Proteomes" id="UP001549097">
    <property type="component" value="Unassembled WGS sequence"/>
</dbReference>
<dbReference type="RefSeq" id="WP_198769391.1">
    <property type="nucleotide sequence ID" value="NZ_JAEACF010000004.1"/>
</dbReference>
<evidence type="ECO:0000313" key="1">
    <source>
        <dbReference type="EMBL" id="MET3730244.1"/>
    </source>
</evidence>